<keyword evidence="1" id="KW-0472">Membrane</keyword>
<keyword evidence="1" id="KW-1133">Transmembrane helix</keyword>
<protein>
    <submittedName>
        <fullName evidence="3">GAF domain-containing protein</fullName>
    </submittedName>
</protein>
<reference evidence="3" key="1">
    <citation type="submission" date="2019-12" db="EMBL/GenBank/DDBJ databases">
        <title>Comparative genomics gives insights into the taxonomy of the Azoarcus-Aromatoleum group and reveals separate origins of nif in the plant-associated Azoarcus and non-plant-associated Aromatoleum sub-groups.</title>
        <authorList>
            <person name="Lafos M."/>
            <person name="Maluk M."/>
            <person name="Batista M."/>
            <person name="Junghare M."/>
            <person name="Carmona M."/>
            <person name="Faoro H."/>
            <person name="Cruz L.M."/>
            <person name="Battistoni F."/>
            <person name="De Souza E."/>
            <person name="Pedrosa F."/>
            <person name="Chen W.-M."/>
            <person name="Poole P.S."/>
            <person name="Dixon R.A."/>
            <person name="James E.K."/>
        </authorList>
    </citation>
    <scope>NUCLEOTIDE SEQUENCE</scope>
    <source>
        <strain evidence="3">NSC3</strain>
    </source>
</reference>
<evidence type="ECO:0000259" key="2">
    <source>
        <dbReference type="PROSITE" id="PS51832"/>
    </source>
</evidence>
<evidence type="ECO:0000313" key="4">
    <source>
        <dbReference type="Proteomes" id="UP000599523"/>
    </source>
</evidence>
<dbReference type="EMBL" id="WTVM01000004">
    <property type="protein sequence ID" value="NMG01602.1"/>
    <property type="molecule type" value="Genomic_DNA"/>
</dbReference>
<dbReference type="PROSITE" id="PS51832">
    <property type="entry name" value="HD_GYP"/>
    <property type="match status" value="1"/>
</dbReference>
<sequence>MRAWMERSLDDTRDRPRYSSVRAAGLVCRPDGPEQPLVSKAVKFRVHVFATIVLVAFVVSLTAAFLFSALGRFERMAEESAQAVFDRVADANAAQLSGLIDTAGRAVRVLASLERALYLPESGAMEPAQRLLAAFVASHEPIYGLYFGLDGGEFVQVIAVGGDRRIREALDAPPGTAFARRAIAREEGVRVERWEFVDLEGASVGHRESRAEYDPTERDWYRTARAHHELVLTEPYVFQSSGALGLTVARRIDEAPGVVGVDLSLAALSAFVAESVAGQPGGLLILDPAGRVLAFGGDASGTALRAGFELLAPLDHSGPPEFAALAEALGDAAGEISRSVSLDGQPYVLAVREVQALPGVSYRIAAFAPLSAFDRHIVRARDDIVLLSLIVLGLSLPLAFLMARQASGALASLARDSERVRTFDFSGDVRVDTLFYEIDVLGQAHRTMKESIHSRTEALSAARDQLQDLVNSGLALASRHERKPLLNEIVAGAMRQSQADLVSVWLLTEQDTLELAACSAEPAVLPEPLPLRDEHGSPATGVLPVFVAVSRASLSVARPGDDPRFDHDFLDAFDRLTACHSAAILALPMLGADGRVLGVLHLTREAGAFSEAIVPFCDLLAAQAGMALDNQNLLEGQRVLMDALIRIIAGAIDAKSPYTGGHCERVPELALMLAEAASKSDEGGLAGFRFDTEDQWREFRVGAWLHDCGKVTTPEFVVDKATKLETLYNRIHEIRTRFEVLLRDAEIAHLKTLVSGGDVAESRKTFAARRTKLIEDFAFVAACNIGGEAMDDADVHRLQRIGAQTWLRHFDDRIGLSHEEATRMAARPVEALPAREPLLADKPHHRVERPAAQRHDEQHGFRMAVPDCLYDFGELHNLSVRRGTLTPEERYKINEHIIQTILMLEKLPLPRQLRRVPEYAGTHHETLTGTGYPRRLNAEELSIPARIMAIADIFEALTAADRPYKTGKTLSESVAILAEFCDAGHIDAELFELFLRSGVYLSYAKRFLDPTQIDDVDIDALLEGRG</sequence>
<dbReference type="SUPFAM" id="SSF103190">
    <property type="entry name" value="Sensory domain-like"/>
    <property type="match status" value="1"/>
</dbReference>
<dbReference type="Proteomes" id="UP000599523">
    <property type="component" value="Unassembled WGS sequence"/>
</dbReference>
<organism evidence="3 4">
    <name type="scientific">Azoarcus taiwanensis</name>
    <dbReference type="NCBI Taxonomy" id="666964"/>
    <lineage>
        <taxon>Bacteria</taxon>
        <taxon>Pseudomonadati</taxon>
        <taxon>Pseudomonadota</taxon>
        <taxon>Betaproteobacteria</taxon>
        <taxon>Rhodocyclales</taxon>
        <taxon>Zoogloeaceae</taxon>
        <taxon>Azoarcus</taxon>
    </lineage>
</organism>
<dbReference type="InterPro" id="IPR029016">
    <property type="entry name" value="GAF-like_dom_sf"/>
</dbReference>
<accession>A0A972F5Q4</accession>
<dbReference type="CDD" id="cd00077">
    <property type="entry name" value="HDc"/>
    <property type="match status" value="1"/>
</dbReference>
<dbReference type="AlphaFoldDB" id="A0A972F5Q4"/>
<dbReference type="Pfam" id="PF01590">
    <property type="entry name" value="GAF"/>
    <property type="match status" value="1"/>
</dbReference>
<dbReference type="InterPro" id="IPR037522">
    <property type="entry name" value="HD_GYP_dom"/>
</dbReference>
<dbReference type="Pfam" id="PF13487">
    <property type="entry name" value="HD_5"/>
    <property type="match status" value="1"/>
</dbReference>
<dbReference type="PANTHER" id="PTHR43155:SF2">
    <property type="entry name" value="CYCLIC DI-GMP PHOSPHODIESTERASE PA4108"/>
    <property type="match status" value="1"/>
</dbReference>
<keyword evidence="4" id="KW-1185">Reference proteome</keyword>
<dbReference type="SUPFAM" id="SSF55781">
    <property type="entry name" value="GAF domain-like"/>
    <property type="match status" value="1"/>
</dbReference>
<evidence type="ECO:0000313" key="3">
    <source>
        <dbReference type="EMBL" id="NMG01602.1"/>
    </source>
</evidence>
<proteinExistence type="predicted"/>
<dbReference type="SMART" id="SM00471">
    <property type="entry name" value="HDc"/>
    <property type="match status" value="1"/>
</dbReference>
<dbReference type="Gene3D" id="3.30.450.40">
    <property type="match status" value="1"/>
</dbReference>
<comment type="caution">
    <text evidence="3">The sequence shown here is derived from an EMBL/GenBank/DDBJ whole genome shotgun (WGS) entry which is preliminary data.</text>
</comment>
<dbReference type="InterPro" id="IPR029151">
    <property type="entry name" value="Sensor-like_sf"/>
</dbReference>
<dbReference type="Gene3D" id="1.10.3210.10">
    <property type="entry name" value="Hypothetical protein af1432"/>
    <property type="match status" value="2"/>
</dbReference>
<dbReference type="PANTHER" id="PTHR43155">
    <property type="entry name" value="CYCLIC DI-GMP PHOSPHODIESTERASE PA4108-RELATED"/>
    <property type="match status" value="1"/>
</dbReference>
<dbReference type="InterPro" id="IPR003018">
    <property type="entry name" value="GAF"/>
</dbReference>
<dbReference type="Gene3D" id="6.10.340.10">
    <property type="match status" value="1"/>
</dbReference>
<feature type="domain" description="HD-GYP" evidence="2">
    <location>
        <begin position="807"/>
        <end position="1010"/>
    </location>
</feature>
<dbReference type="Pfam" id="PF22673">
    <property type="entry name" value="MCP-like_PDC_1"/>
    <property type="match status" value="1"/>
</dbReference>
<dbReference type="CDD" id="cd12913">
    <property type="entry name" value="PDC1_MCP_like"/>
    <property type="match status" value="1"/>
</dbReference>
<dbReference type="SUPFAM" id="SSF109604">
    <property type="entry name" value="HD-domain/PDEase-like"/>
    <property type="match status" value="2"/>
</dbReference>
<name>A0A972F5Q4_9RHOO</name>
<gene>
    <name evidence="3" type="ORF">GPA21_01255</name>
</gene>
<dbReference type="Gene3D" id="3.30.450.20">
    <property type="entry name" value="PAS domain"/>
    <property type="match status" value="2"/>
</dbReference>
<dbReference type="GO" id="GO:0008081">
    <property type="term" value="F:phosphoric diester hydrolase activity"/>
    <property type="evidence" value="ECO:0007669"/>
    <property type="project" value="UniProtKB-ARBA"/>
</dbReference>
<dbReference type="SMART" id="SM00065">
    <property type="entry name" value="GAF"/>
    <property type="match status" value="1"/>
</dbReference>
<dbReference type="InterPro" id="IPR003607">
    <property type="entry name" value="HD/PDEase_dom"/>
</dbReference>
<feature type="transmembrane region" description="Helical" evidence="1">
    <location>
        <begin position="46"/>
        <end position="67"/>
    </location>
</feature>
<feature type="transmembrane region" description="Helical" evidence="1">
    <location>
        <begin position="384"/>
        <end position="403"/>
    </location>
</feature>
<evidence type="ECO:0000256" key="1">
    <source>
        <dbReference type="SAM" id="Phobius"/>
    </source>
</evidence>
<keyword evidence="1" id="KW-0812">Transmembrane</keyword>